<keyword evidence="1 4" id="KW-0597">Phosphoprotein</keyword>
<dbReference type="CDD" id="cd17574">
    <property type="entry name" value="REC_OmpR"/>
    <property type="match status" value="1"/>
</dbReference>
<sequence length="77" mass="8719">MPKVLIVEDEEPVSLLLRYNLEAEGFEVESCVRGDEAEIRLREMTPDLVLLDWMLPGLSGIELCRRCASARKPSACR</sequence>
<dbReference type="GO" id="GO:0000976">
    <property type="term" value="F:transcription cis-regulatory region binding"/>
    <property type="evidence" value="ECO:0007669"/>
    <property type="project" value="TreeGrafter"/>
</dbReference>
<evidence type="ECO:0000256" key="3">
    <source>
        <dbReference type="ARBA" id="ARBA00023125"/>
    </source>
</evidence>
<protein>
    <submittedName>
        <fullName evidence="6">Transcriptional regulatory protein YycF</fullName>
    </submittedName>
</protein>
<dbReference type="GO" id="GO:0005829">
    <property type="term" value="C:cytosol"/>
    <property type="evidence" value="ECO:0007669"/>
    <property type="project" value="TreeGrafter"/>
</dbReference>
<evidence type="ECO:0000256" key="4">
    <source>
        <dbReference type="PROSITE-ProRule" id="PRU00169"/>
    </source>
</evidence>
<dbReference type="GO" id="GO:0032993">
    <property type="term" value="C:protein-DNA complex"/>
    <property type="evidence" value="ECO:0007669"/>
    <property type="project" value="TreeGrafter"/>
</dbReference>
<dbReference type="InterPro" id="IPR001789">
    <property type="entry name" value="Sig_transdc_resp-reg_receiver"/>
</dbReference>
<dbReference type="SUPFAM" id="SSF52172">
    <property type="entry name" value="CheY-like"/>
    <property type="match status" value="1"/>
</dbReference>
<evidence type="ECO:0000313" key="7">
    <source>
        <dbReference type="Proteomes" id="UP000094622"/>
    </source>
</evidence>
<reference evidence="6 7" key="1">
    <citation type="submission" date="2016-07" db="EMBL/GenBank/DDBJ databases">
        <title>Draft Genome Sequence of Methylobrevis pamukkalensis PK2.</title>
        <authorList>
            <person name="Vasilenko O.V."/>
            <person name="Doronina N.V."/>
            <person name="Shmareva M.N."/>
            <person name="Tarlachkov S.V."/>
            <person name="Mustakhimov I."/>
            <person name="Trotsenko Y.A."/>
        </authorList>
    </citation>
    <scope>NUCLEOTIDE SEQUENCE [LARGE SCALE GENOMIC DNA]</scope>
    <source>
        <strain evidence="6 7">PK2</strain>
    </source>
</reference>
<feature type="modified residue" description="4-aspartylphosphate" evidence="4">
    <location>
        <position position="52"/>
    </location>
</feature>
<keyword evidence="7" id="KW-1185">Reference proteome</keyword>
<evidence type="ECO:0000256" key="1">
    <source>
        <dbReference type="ARBA" id="ARBA00022553"/>
    </source>
</evidence>
<accession>A0A1E3H0J0</accession>
<dbReference type="GO" id="GO:0000156">
    <property type="term" value="F:phosphorelay response regulator activity"/>
    <property type="evidence" value="ECO:0007669"/>
    <property type="project" value="TreeGrafter"/>
</dbReference>
<organism evidence="6 7">
    <name type="scientific">Methylobrevis pamukkalensis</name>
    <dbReference type="NCBI Taxonomy" id="1439726"/>
    <lineage>
        <taxon>Bacteria</taxon>
        <taxon>Pseudomonadati</taxon>
        <taxon>Pseudomonadota</taxon>
        <taxon>Alphaproteobacteria</taxon>
        <taxon>Hyphomicrobiales</taxon>
        <taxon>Pleomorphomonadaceae</taxon>
        <taxon>Methylobrevis</taxon>
    </lineage>
</organism>
<dbReference type="Gene3D" id="3.40.50.2300">
    <property type="match status" value="1"/>
</dbReference>
<comment type="caution">
    <text evidence="6">The sequence shown here is derived from an EMBL/GenBank/DDBJ whole genome shotgun (WGS) entry which is preliminary data.</text>
</comment>
<dbReference type="InterPro" id="IPR039420">
    <property type="entry name" value="WalR-like"/>
</dbReference>
<name>A0A1E3H0J0_9HYPH</name>
<dbReference type="Proteomes" id="UP000094622">
    <property type="component" value="Unassembled WGS sequence"/>
</dbReference>
<keyword evidence="3" id="KW-0238">DNA-binding</keyword>
<dbReference type="PANTHER" id="PTHR48111:SF40">
    <property type="entry name" value="PHOSPHATE REGULON TRANSCRIPTIONAL REGULATORY PROTEIN PHOB"/>
    <property type="match status" value="1"/>
</dbReference>
<feature type="domain" description="Response regulatory" evidence="5">
    <location>
        <begin position="3"/>
        <end position="77"/>
    </location>
</feature>
<dbReference type="PATRIC" id="fig|1439726.3.peg.3021"/>
<dbReference type="PANTHER" id="PTHR48111">
    <property type="entry name" value="REGULATOR OF RPOS"/>
    <property type="match status" value="1"/>
</dbReference>
<evidence type="ECO:0000259" key="5">
    <source>
        <dbReference type="PROSITE" id="PS50110"/>
    </source>
</evidence>
<dbReference type="EMBL" id="MCRJ01000072">
    <property type="protein sequence ID" value="ODN69827.1"/>
    <property type="molecule type" value="Genomic_DNA"/>
</dbReference>
<dbReference type="PROSITE" id="PS50110">
    <property type="entry name" value="RESPONSE_REGULATORY"/>
    <property type="match status" value="1"/>
</dbReference>
<keyword evidence="2" id="KW-0902">Two-component regulatory system</keyword>
<proteinExistence type="predicted"/>
<dbReference type="AlphaFoldDB" id="A0A1E3H0J0"/>
<evidence type="ECO:0000256" key="2">
    <source>
        <dbReference type="ARBA" id="ARBA00023012"/>
    </source>
</evidence>
<dbReference type="InterPro" id="IPR011006">
    <property type="entry name" value="CheY-like_superfamily"/>
</dbReference>
<evidence type="ECO:0000313" key="6">
    <source>
        <dbReference type="EMBL" id="ODN69827.1"/>
    </source>
</evidence>
<gene>
    <name evidence="6" type="primary">yycF</name>
    <name evidence="6" type="ORF">A6302_02867</name>
</gene>
<dbReference type="GO" id="GO:0006355">
    <property type="term" value="P:regulation of DNA-templated transcription"/>
    <property type="evidence" value="ECO:0007669"/>
    <property type="project" value="TreeGrafter"/>
</dbReference>
<dbReference type="Pfam" id="PF00072">
    <property type="entry name" value="Response_reg"/>
    <property type="match status" value="1"/>
</dbReference>